<feature type="domain" description="GP-PDE" evidence="2">
    <location>
        <begin position="32"/>
        <end position="253"/>
    </location>
</feature>
<proteinExistence type="predicted"/>
<feature type="region of interest" description="Disordered" evidence="1">
    <location>
        <begin position="1"/>
        <end position="27"/>
    </location>
</feature>
<dbReference type="EMBL" id="BHZD01000001">
    <property type="protein sequence ID" value="GCD42675.1"/>
    <property type="molecule type" value="Genomic_DNA"/>
</dbReference>
<dbReference type="Pfam" id="PF03009">
    <property type="entry name" value="GDPD"/>
    <property type="match status" value="1"/>
</dbReference>
<dbReference type="Gene3D" id="3.20.20.190">
    <property type="entry name" value="Phosphatidylinositol (PI) phosphodiesterase"/>
    <property type="match status" value="1"/>
</dbReference>
<comment type="caution">
    <text evidence="3">The sequence shown here is derived from an EMBL/GenBank/DDBJ whole genome shotgun (WGS) entry which is preliminary data.</text>
</comment>
<dbReference type="InterPro" id="IPR017946">
    <property type="entry name" value="PLC-like_Pdiesterase_TIM-brl"/>
</dbReference>
<keyword evidence="4" id="KW-1185">Reference proteome</keyword>
<sequence>MRATRHAPGPAPAPPRAPSARPAAPAPATGRIAVIGHRGAPYDHRENTLASLRAALEAGADAVEIDVRLTADRVPVLLHDPTLERLWGLDRRLSSLTYAQVEEATAGGVPKLRHALALTSSYPSARALIDLPDPAAAQAAVSEVHGAGATDRAYYCGGGLSMLAVRAADPAAELALSWCRTAPPRPELLARVRPRWLNYHFGLVTENLVERAHGDGYLFAAWTTDTPRAARRLKRAGVDAVTTNRVSAVRAAL</sequence>
<dbReference type="CDD" id="cd08556">
    <property type="entry name" value="GDPD"/>
    <property type="match status" value="1"/>
</dbReference>
<name>A0A401W061_STREY</name>
<accession>A0A401W061</accession>
<dbReference type="InterPro" id="IPR030395">
    <property type="entry name" value="GP_PDE_dom"/>
</dbReference>
<evidence type="ECO:0000313" key="3">
    <source>
        <dbReference type="EMBL" id="GCD42675.1"/>
    </source>
</evidence>
<organism evidence="3 4">
    <name type="scientific">Streptomyces paromomycinus</name>
    <name type="common">Streptomyces rimosus subsp. paromomycinus</name>
    <dbReference type="NCBI Taxonomy" id="92743"/>
    <lineage>
        <taxon>Bacteria</taxon>
        <taxon>Bacillati</taxon>
        <taxon>Actinomycetota</taxon>
        <taxon>Actinomycetes</taxon>
        <taxon>Kitasatosporales</taxon>
        <taxon>Streptomycetaceae</taxon>
        <taxon>Streptomyces</taxon>
    </lineage>
</organism>
<evidence type="ECO:0000313" key="4">
    <source>
        <dbReference type="Proteomes" id="UP000286746"/>
    </source>
</evidence>
<dbReference type="RefSeq" id="WP_371858910.1">
    <property type="nucleotide sequence ID" value="NZ_BHZD01000001.1"/>
</dbReference>
<protein>
    <submittedName>
        <fullName evidence="3">Glycerophosphoryl diester phosphodiesterase</fullName>
    </submittedName>
</protein>
<dbReference type="PANTHER" id="PTHR46211:SF1">
    <property type="entry name" value="GLYCEROPHOSPHODIESTER PHOSPHODIESTERASE, CYTOPLASMIC"/>
    <property type="match status" value="1"/>
</dbReference>
<dbReference type="PROSITE" id="PS51704">
    <property type="entry name" value="GP_PDE"/>
    <property type="match status" value="1"/>
</dbReference>
<dbReference type="GO" id="GO:0006629">
    <property type="term" value="P:lipid metabolic process"/>
    <property type="evidence" value="ECO:0007669"/>
    <property type="project" value="InterPro"/>
</dbReference>
<evidence type="ECO:0000259" key="2">
    <source>
        <dbReference type="PROSITE" id="PS51704"/>
    </source>
</evidence>
<gene>
    <name evidence="3" type="ORF">GKJPGBOP_02344</name>
</gene>
<evidence type="ECO:0000256" key="1">
    <source>
        <dbReference type="SAM" id="MobiDB-lite"/>
    </source>
</evidence>
<dbReference type="GO" id="GO:0008081">
    <property type="term" value="F:phosphoric diester hydrolase activity"/>
    <property type="evidence" value="ECO:0007669"/>
    <property type="project" value="InterPro"/>
</dbReference>
<reference evidence="3 4" key="1">
    <citation type="submission" date="2018-11" db="EMBL/GenBank/DDBJ databases">
        <title>Whole genome sequence of Streptomyces paromomycinus NBRC 15454(T).</title>
        <authorList>
            <person name="Komaki H."/>
            <person name="Tamura T."/>
        </authorList>
    </citation>
    <scope>NUCLEOTIDE SEQUENCE [LARGE SCALE GENOMIC DNA]</scope>
    <source>
        <strain evidence="3 4">NBRC 15454</strain>
    </source>
</reference>
<dbReference type="SUPFAM" id="SSF51695">
    <property type="entry name" value="PLC-like phosphodiesterases"/>
    <property type="match status" value="1"/>
</dbReference>
<dbReference type="PANTHER" id="PTHR46211">
    <property type="entry name" value="GLYCEROPHOSPHORYL DIESTER PHOSPHODIESTERASE"/>
    <property type="match status" value="1"/>
</dbReference>
<dbReference type="AlphaFoldDB" id="A0A401W061"/>
<feature type="compositionally biased region" description="Low complexity" evidence="1">
    <location>
        <begin position="18"/>
        <end position="27"/>
    </location>
</feature>
<dbReference type="Proteomes" id="UP000286746">
    <property type="component" value="Unassembled WGS sequence"/>
</dbReference>